<dbReference type="Proteomes" id="UP001054945">
    <property type="component" value="Unassembled WGS sequence"/>
</dbReference>
<proteinExistence type="predicted"/>
<evidence type="ECO:0000313" key="2">
    <source>
        <dbReference type="Proteomes" id="UP001054945"/>
    </source>
</evidence>
<organism evidence="1 2">
    <name type="scientific">Caerostris extrusa</name>
    <name type="common">Bark spider</name>
    <name type="synonym">Caerostris bankana</name>
    <dbReference type="NCBI Taxonomy" id="172846"/>
    <lineage>
        <taxon>Eukaryota</taxon>
        <taxon>Metazoa</taxon>
        <taxon>Ecdysozoa</taxon>
        <taxon>Arthropoda</taxon>
        <taxon>Chelicerata</taxon>
        <taxon>Arachnida</taxon>
        <taxon>Araneae</taxon>
        <taxon>Araneomorphae</taxon>
        <taxon>Entelegynae</taxon>
        <taxon>Araneoidea</taxon>
        <taxon>Araneidae</taxon>
        <taxon>Caerostris</taxon>
    </lineage>
</organism>
<dbReference type="EMBL" id="BPLR01013988">
    <property type="protein sequence ID" value="GIY65435.1"/>
    <property type="molecule type" value="Genomic_DNA"/>
</dbReference>
<evidence type="ECO:0000313" key="1">
    <source>
        <dbReference type="EMBL" id="GIY65435.1"/>
    </source>
</evidence>
<accession>A0AAV4V657</accession>
<dbReference type="AlphaFoldDB" id="A0AAV4V657"/>
<keyword evidence="2" id="KW-1185">Reference proteome</keyword>
<name>A0AAV4V657_CAEEX</name>
<gene>
    <name evidence="1" type="ORF">CEXT_127631</name>
</gene>
<protein>
    <submittedName>
        <fullName evidence="1">Uncharacterized protein</fullName>
    </submittedName>
</protein>
<reference evidence="1 2" key="1">
    <citation type="submission" date="2021-06" db="EMBL/GenBank/DDBJ databases">
        <title>Caerostris extrusa draft genome.</title>
        <authorList>
            <person name="Kono N."/>
            <person name="Arakawa K."/>
        </authorList>
    </citation>
    <scope>NUCLEOTIDE SEQUENCE [LARGE SCALE GENOMIC DNA]</scope>
</reference>
<comment type="caution">
    <text evidence="1">The sequence shown here is derived from an EMBL/GenBank/DDBJ whole genome shotgun (WGS) entry which is preliminary data.</text>
</comment>
<sequence length="114" mass="12937">MLLAEQVLPNAVVFSFRISEFPRVSHLLNRRPCAQRILGKWRVTRGHLGFSSHTVQDRKTITARLKGRLRQINKAVEAETEPLETSATVWYFKNNRGGFGPGTENILAGLQHEI</sequence>